<accession>A0A3B7R9V9</accession>
<dbReference type="Gene3D" id="3.20.20.30">
    <property type="entry name" value="Luciferase-like domain"/>
    <property type="match status" value="1"/>
</dbReference>
<reference evidence="4 5" key="1">
    <citation type="submission" date="2018-09" db="EMBL/GenBank/DDBJ databases">
        <title>Hymenobacter medium sp. nov., isolated from R2A medium.</title>
        <authorList>
            <person name="Yingchao G."/>
        </authorList>
    </citation>
    <scope>NUCLEOTIDE SEQUENCE [LARGE SCALE GENOMIC DNA]</scope>
    <source>
        <strain evidence="5">sh-6</strain>
    </source>
</reference>
<dbReference type="CDD" id="cd00347">
    <property type="entry name" value="Flavin_utilizing_monoxygenases"/>
    <property type="match status" value="1"/>
</dbReference>
<proteinExistence type="predicted"/>
<dbReference type="GO" id="GO:0016705">
    <property type="term" value="F:oxidoreductase activity, acting on paired donors, with incorporation or reduction of molecular oxygen"/>
    <property type="evidence" value="ECO:0007669"/>
    <property type="project" value="InterPro"/>
</dbReference>
<dbReference type="EMBL" id="CP032317">
    <property type="protein sequence ID" value="AYA37579.1"/>
    <property type="molecule type" value="Genomic_DNA"/>
</dbReference>
<dbReference type="InterPro" id="IPR036661">
    <property type="entry name" value="Luciferase-like_sf"/>
</dbReference>
<dbReference type="PANTHER" id="PTHR30137">
    <property type="entry name" value="LUCIFERASE-LIKE MONOOXYGENASE"/>
    <property type="match status" value="1"/>
</dbReference>
<dbReference type="InterPro" id="IPR050766">
    <property type="entry name" value="Bact_Lucif_Oxidored"/>
</dbReference>
<dbReference type="InterPro" id="IPR019949">
    <property type="entry name" value="CmoO-like"/>
</dbReference>
<dbReference type="SUPFAM" id="SSF51679">
    <property type="entry name" value="Bacterial luciferase-like"/>
    <property type="match status" value="1"/>
</dbReference>
<dbReference type="Proteomes" id="UP000262802">
    <property type="component" value="Chromosome"/>
</dbReference>
<evidence type="ECO:0000256" key="2">
    <source>
        <dbReference type="ARBA" id="ARBA00074555"/>
    </source>
</evidence>
<evidence type="ECO:0000313" key="5">
    <source>
        <dbReference type="Proteomes" id="UP000262802"/>
    </source>
</evidence>
<dbReference type="NCBIfam" id="TIGR03558">
    <property type="entry name" value="oxido_grp_1"/>
    <property type="match status" value="1"/>
</dbReference>
<evidence type="ECO:0000256" key="1">
    <source>
        <dbReference type="ARBA" id="ARBA00007789"/>
    </source>
</evidence>
<dbReference type="Pfam" id="PF00296">
    <property type="entry name" value="Bac_luciferase"/>
    <property type="match status" value="1"/>
</dbReference>
<name>A0A3B7R9V9_9BACT</name>
<dbReference type="KEGG" id="hyh:D3Y59_11285"/>
<dbReference type="FunFam" id="3.20.20.30:FF:000002">
    <property type="entry name" value="LLM class flavin-dependent oxidoreductase"/>
    <property type="match status" value="1"/>
</dbReference>
<organism evidence="4 5">
    <name type="scientific">Hymenobacter oligotrophus</name>
    <dbReference type="NCBI Taxonomy" id="2319843"/>
    <lineage>
        <taxon>Bacteria</taxon>
        <taxon>Pseudomonadati</taxon>
        <taxon>Bacteroidota</taxon>
        <taxon>Cytophagia</taxon>
        <taxon>Cytophagales</taxon>
        <taxon>Hymenobacteraceae</taxon>
        <taxon>Hymenobacter</taxon>
    </lineage>
</organism>
<dbReference type="AlphaFoldDB" id="A0A3B7R9V9"/>
<sequence length="348" mass="37421">MKKNLAQLPVSILDLAVILDGHTPADTFRNTLALAQHAERWGYRRFWLAEHHNMASIASSATAVLIGHVAGGTSRIRVGSGGVMLPNHAPLVVAEQFGTLATLYPDRIDLGLGRAPGTDPLTAQALRRDLQGSVEDFPAHVQELLQYFSADNRTSRVRAIPGEGLDIPVWLLGSSTYSAQLAGLLGLPFAFASHFAPAQLQAALHLYRENFRPSAYLAEPYAAACVNVIAADTGAEAEHLATSFYQLALNIIRGTSRPLQPPVASMQGVWSDMEREAVGQMMAYSFVGGPAKLERQLQTFLDATGIDELLAVSHIYDHPARLRSYALLGSLCQPAAVAEPAPDAARLV</sequence>
<dbReference type="OrthoDB" id="9780518at2"/>
<feature type="domain" description="Luciferase-like" evidence="3">
    <location>
        <begin position="20"/>
        <end position="307"/>
    </location>
</feature>
<evidence type="ECO:0000313" key="4">
    <source>
        <dbReference type="EMBL" id="AYA37579.1"/>
    </source>
</evidence>
<dbReference type="RefSeq" id="WP_119445146.1">
    <property type="nucleotide sequence ID" value="NZ_CP032317.1"/>
</dbReference>
<gene>
    <name evidence="4" type="ORF">D3Y59_11285</name>
</gene>
<dbReference type="InterPro" id="IPR011251">
    <property type="entry name" value="Luciferase-like_dom"/>
</dbReference>
<dbReference type="GO" id="GO:0005829">
    <property type="term" value="C:cytosol"/>
    <property type="evidence" value="ECO:0007669"/>
    <property type="project" value="TreeGrafter"/>
</dbReference>
<protein>
    <recommendedName>
        <fullName evidence="2">Luciferase-like monooxygenase</fullName>
    </recommendedName>
</protein>
<keyword evidence="5" id="KW-1185">Reference proteome</keyword>
<dbReference type="PANTHER" id="PTHR30137:SF6">
    <property type="entry name" value="LUCIFERASE-LIKE MONOOXYGENASE"/>
    <property type="match status" value="1"/>
</dbReference>
<evidence type="ECO:0000259" key="3">
    <source>
        <dbReference type="Pfam" id="PF00296"/>
    </source>
</evidence>
<comment type="similarity">
    <text evidence="1">To bacterial alkanal monooxygenase alpha and beta chains.</text>
</comment>